<gene>
    <name evidence="2" type="ORF">LCGC14_1474040</name>
</gene>
<protein>
    <recommendedName>
        <fullName evidence="1">Helix-turn-helix domain-containing protein</fullName>
    </recommendedName>
</protein>
<dbReference type="Pfam" id="PF12728">
    <property type="entry name" value="HTH_17"/>
    <property type="match status" value="1"/>
</dbReference>
<proteinExistence type="predicted"/>
<comment type="caution">
    <text evidence="2">The sequence shown here is derived from an EMBL/GenBank/DDBJ whole genome shotgun (WGS) entry which is preliminary data.</text>
</comment>
<accession>A0A0F9LRY8</accession>
<dbReference type="AlphaFoldDB" id="A0A0F9LRY8"/>
<name>A0A0F9LRY8_9ZZZZ</name>
<organism evidence="2">
    <name type="scientific">marine sediment metagenome</name>
    <dbReference type="NCBI Taxonomy" id="412755"/>
    <lineage>
        <taxon>unclassified sequences</taxon>
        <taxon>metagenomes</taxon>
        <taxon>ecological metagenomes</taxon>
    </lineage>
</organism>
<reference evidence="2" key="1">
    <citation type="journal article" date="2015" name="Nature">
        <title>Complex archaea that bridge the gap between prokaryotes and eukaryotes.</title>
        <authorList>
            <person name="Spang A."/>
            <person name="Saw J.H."/>
            <person name="Jorgensen S.L."/>
            <person name="Zaremba-Niedzwiedzka K."/>
            <person name="Martijn J."/>
            <person name="Lind A.E."/>
            <person name="van Eijk R."/>
            <person name="Schleper C."/>
            <person name="Guy L."/>
            <person name="Ettema T.J."/>
        </authorList>
    </citation>
    <scope>NUCLEOTIDE SEQUENCE</scope>
</reference>
<feature type="domain" description="Helix-turn-helix" evidence="1">
    <location>
        <begin position="20"/>
        <end position="65"/>
    </location>
</feature>
<evidence type="ECO:0000313" key="2">
    <source>
        <dbReference type="EMBL" id="KKM67145.1"/>
    </source>
</evidence>
<sequence>MSSESEESKPLAELASRVISVTEASEIANLSKAWVRRLLQTGTIEGVKVGRNWVTTEKAIRDYLDTDRRPGPKTE</sequence>
<dbReference type="InterPro" id="IPR041657">
    <property type="entry name" value="HTH_17"/>
</dbReference>
<dbReference type="EMBL" id="LAZR01010401">
    <property type="protein sequence ID" value="KKM67145.1"/>
    <property type="molecule type" value="Genomic_DNA"/>
</dbReference>
<evidence type="ECO:0000259" key="1">
    <source>
        <dbReference type="Pfam" id="PF12728"/>
    </source>
</evidence>